<dbReference type="InterPro" id="IPR001638">
    <property type="entry name" value="Solute-binding_3/MltF_N"/>
</dbReference>
<dbReference type="AlphaFoldDB" id="A0A8H2JN27"/>
<feature type="transmembrane region" description="Helical" evidence="8">
    <location>
        <begin position="211"/>
        <end position="235"/>
    </location>
</feature>
<dbReference type="SUPFAM" id="SSF118215">
    <property type="entry name" value="Proton glutamate symport protein"/>
    <property type="match status" value="1"/>
</dbReference>
<dbReference type="Pfam" id="PF00497">
    <property type="entry name" value="SBP_bac_3"/>
    <property type="match status" value="1"/>
</dbReference>
<dbReference type="EMBL" id="SZVP01000001">
    <property type="protein sequence ID" value="TMM47497.1"/>
    <property type="molecule type" value="Genomic_DNA"/>
</dbReference>
<feature type="transmembrane region" description="Helical" evidence="8">
    <location>
        <begin position="139"/>
        <end position="158"/>
    </location>
</feature>
<name>A0A8H2JN27_9GAMM</name>
<feature type="transmembrane region" description="Helical" evidence="8">
    <location>
        <begin position="373"/>
        <end position="394"/>
    </location>
</feature>
<dbReference type="CDD" id="cd13530">
    <property type="entry name" value="PBP2_peptides_like"/>
    <property type="match status" value="1"/>
</dbReference>
<gene>
    <name evidence="10" type="ORF">FCS21_00465</name>
</gene>
<feature type="domain" description="Solute-binding protein family 3/N-terminal" evidence="9">
    <location>
        <begin position="477"/>
        <end position="705"/>
    </location>
</feature>
<comment type="caution">
    <text evidence="10">The sequence shown here is derived from an EMBL/GenBank/DDBJ whole genome shotgun (WGS) entry which is preliminary data.</text>
</comment>
<evidence type="ECO:0000256" key="6">
    <source>
        <dbReference type="ARBA" id="ARBA00022989"/>
    </source>
</evidence>
<feature type="transmembrane region" description="Helical" evidence="8">
    <location>
        <begin position="247"/>
        <end position="268"/>
    </location>
</feature>
<organism evidence="10 11">
    <name type="scientific">Colwellia ponticola</name>
    <dbReference type="NCBI Taxonomy" id="2304625"/>
    <lineage>
        <taxon>Bacteria</taxon>
        <taxon>Pseudomonadati</taxon>
        <taxon>Pseudomonadota</taxon>
        <taxon>Gammaproteobacteria</taxon>
        <taxon>Alteromonadales</taxon>
        <taxon>Colwelliaceae</taxon>
        <taxon>Colwellia</taxon>
    </lineage>
</organism>
<evidence type="ECO:0000313" key="10">
    <source>
        <dbReference type="EMBL" id="TMM47497.1"/>
    </source>
</evidence>
<keyword evidence="6 8" id="KW-1133">Transmembrane helix</keyword>
<evidence type="ECO:0000256" key="1">
    <source>
        <dbReference type="ARBA" id="ARBA00004141"/>
    </source>
</evidence>
<dbReference type="PANTHER" id="PTHR35936:SF19">
    <property type="entry name" value="AMINO-ACID-BINDING PROTEIN YXEM-RELATED"/>
    <property type="match status" value="1"/>
</dbReference>
<sequence>MPLVNLYQKLSPFQRVIIALILGISTGIFVGEPAGNIAVIGDVYIRLLQMTVLPYVLVSIIGGLGRLDSSMASRIGMRAVKVIIIMWSAVMATLLLLPLAYPNWQTAGFFSTSMITEPSTFNFVKLYIPSNIFASLSETIVPAVVLFSLLMGVALIQVKNKETLLTLTTNIGDSLMKVASYVAKLAPLGIFAISAAAAGTLEVEELGRLQVFLWVYIIAAALLAFVFLPLLIHWATPFSYREILSTAGEAMVTALATGTVLVVLPMIIERSKELLAKHGMECEETDSTVDVLVPTAYSFPSTGTLLGLGFILFSAWYVGTPLGDDDYISFVVMGALTAFGSMAVAIPFLLNFFDLPADQFQLYLLGSVVTARFATGLAALHGFVVTLLVASAVLKKLRWHRMMQAIGIHLAVTFGVMIATGFILKAMIPYKYEGIQTFESMKAMNTITEFESYQTLTPLGYFEQQQPRLEVILERKSIRVGYYEASLPYVFKNKDNLMVGFDIEILTQFAKDLDIKLAVIRLESSANEAELLANGSIDITLGGHTITPKRALEVTFSDAYTFHTVGILVNDAKRDKFADISTIATIKDLNLGVGRSKYYKDMVKEYLPNAKLTQLTDEDYVRQFLKGHYKGIDALIYSTEAGSAWAMLYPNFSAIIPKGMQLRAPVAFVMPKGQLDYVQYMNTWLKLKQDNGFQDKVYDYWILGKNPKAKKPRWSVMKDVLGWI</sequence>
<dbReference type="Pfam" id="PF00375">
    <property type="entry name" value="SDF"/>
    <property type="match status" value="1"/>
</dbReference>
<proteinExistence type="inferred from homology"/>
<keyword evidence="3" id="KW-0813">Transport</keyword>
<dbReference type="SUPFAM" id="SSF53850">
    <property type="entry name" value="Periplasmic binding protein-like II"/>
    <property type="match status" value="1"/>
</dbReference>
<feature type="transmembrane region" description="Helical" evidence="8">
    <location>
        <begin position="178"/>
        <end position="199"/>
    </location>
</feature>
<protein>
    <submittedName>
        <fullName evidence="10">Cation:dicarboxylase symporter family transporter</fullName>
    </submittedName>
</protein>
<evidence type="ECO:0000256" key="4">
    <source>
        <dbReference type="ARBA" id="ARBA00022692"/>
    </source>
</evidence>
<evidence type="ECO:0000256" key="2">
    <source>
        <dbReference type="ARBA" id="ARBA00010333"/>
    </source>
</evidence>
<feature type="transmembrane region" description="Helical" evidence="8">
    <location>
        <begin position="406"/>
        <end position="428"/>
    </location>
</feature>
<reference evidence="10 11" key="1">
    <citation type="submission" date="2019-05" db="EMBL/GenBank/DDBJ databases">
        <title>Colwellia ponticola sp. nov., isolated from seawater.</title>
        <authorList>
            <person name="Yoon J.-H."/>
        </authorList>
    </citation>
    <scope>NUCLEOTIDE SEQUENCE [LARGE SCALE GENOMIC DNA]</scope>
    <source>
        <strain evidence="10 11">OISW-25</strain>
    </source>
</reference>
<dbReference type="OrthoDB" id="9791339at2"/>
<dbReference type="InterPro" id="IPR036458">
    <property type="entry name" value="Na:dicarbo_symporter_sf"/>
</dbReference>
<keyword evidence="7 8" id="KW-0472">Membrane</keyword>
<keyword evidence="4 8" id="KW-0812">Transmembrane</keyword>
<keyword evidence="5" id="KW-0732">Signal</keyword>
<feature type="transmembrane region" description="Helical" evidence="8">
    <location>
        <begin position="297"/>
        <end position="318"/>
    </location>
</feature>
<dbReference type="GO" id="GO:0016020">
    <property type="term" value="C:membrane"/>
    <property type="evidence" value="ECO:0007669"/>
    <property type="project" value="UniProtKB-SubCell"/>
</dbReference>
<comment type="subcellular location">
    <subcellularLocation>
        <location evidence="1">Membrane</location>
        <topology evidence="1">Multi-pass membrane protein</topology>
    </subcellularLocation>
</comment>
<feature type="transmembrane region" description="Helical" evidence="8">
    <location>
        <begin position="12"/>
        <end position="31"/>
    </location>
</feature>
<evidence type="ECO:0000313" key="11">
    <source>
        <dbReference type="Proteomes" id="UP000307702"/>
    </source>
</evidence>
<feature type="transmembrane region" description="Helical" evidence="8">
    <location>
        <begin position="43"/>
        <end position="67"/>
    </location>
</feature>
<dbReference type="SMART" id="SM00062">
    <property type="entry name" value="PBPb"/>
    <property type="match status" value="1"/>
</dbReference>
<accession>A0A8H2JN27</accession>
<evidence type="ECO:0000256" key="5">
    <source>
        <dbReference type="ARBA" id="ARBA00022729"/>
    </source>
</evidence>
<dbReference type="Gene3D" id="1.10.3860.10">
    <property type="entry name" value="Sodium:dicarboxylate symporter"/>
    <property type="match status" value="1"/>
</dbReference>
<feature type="transmembrane region" description="Helical" evidence="8">
    <location>
        <begin position="79"/>
        <end position="101"/>
    </location>
</feature>
<evidence type="ECO:0000259" key="9">
    <source>
        <dbReference type="SMART" id="SM00062"/>
    </source>
</evidence>
<evidence type="ECO:0000256" key="3">
    <source>
        <dbReference type="ARBA" id="ARBA00022448"/>
    </source>
</evidence>
<evidence type="ECO:0000256" key="8">
    <source>
        <dbReference type="SAM" id="Phobius"/>
    </source>
</evidence>
<dbReference type="Gene3D" id="3.40.190.10">
    <property type="entry name" value="Periplasmic binding protein-like II"/>
    <property type="match status" value="2"/>
</dbReference>
<dbReference type="InterPro" id="IPR001991">
    <property type="entry name" value="Na-dicarboxylate_symporter"/>
</dbReference>
<dbReference type="RefSeq" id="WP_138620033.1">
    <property type="nucleotide sequence ID" value="NZ_SZVP01000001.1"/>
</dbReference>
<keyword evidence="11" id="KW-1185">Reference proteome</keyword>
<dbReference type="PANTHER" id="PTHR35936">
    <property type="entry name" value="MEMBRANE-BOUND LYTIC MUREIN TRANSGLYCOSYLASE F"/>
    <property type="match status" value="1"/>
</dbReference>
<dbReference type="Proteomes" id="UP000307702">
    <property type="component" value="Unassembled WGS sequence"/>
</dbReference>
<comment type="similarity">
    <text evidence="2">Belongs to the bacterial solute-binding protein 3 family.</text>
</comment>
<feature type="transmembrane region" description="Helical" evidence="8">
    <location>
        <begin position="330"/>
        <end position="353"/>
    </location>
</feature>
<dbReference type="GO" id="GO:0015293">
    <property type="term" value="F:symporter activity"/>
    <property type="evidence" value="ECO:0007669"/>
    <property type="project" value="InterPro"/>
</dbReference>
<evidence type="ECO:0000256" key="7">
    <source>
        <dbReference type="ARBA" id="ARBA00023136"/>
    </source>
</evidence>